<dbReference type="Proteomes" id="UP000019269">
    <property type="component" value="Chromosome"/>
</dbReference>
<comment type="similarity">
    <text evidence="1">Belongs to the Rho family.</text>
</comment>
<evidence type="ECO:0000313" key="3">
    <source>
        <dbReference type="EMBL" id="AHH03196.1"/>
    </source>
</evidence>
<protein>
    <submittedName>
        <fullName evidence="3">Transcription termination factor rho</fullName>
    </submittedName>
</protein>
<keyword evidence="1" id="KW-0694">RNA-binding</keyword>
<dbReference type="SMART" id="SM00357">
    <property type="entry name" value="CSP"/>
    <property type="match status" value="1"/>
</dbReference>
<dbReference type="EMBL" id="CP004146">
    <property type="protein sequence ID" value="AHH03196.1"/>
    <property type="molecule type" value="Genomic_DNA"/>
</dbReference>
<evidence type="ECO:0000259" key="2">
    <source>
        <dbReference type="PROSITE" id="PS51856"/>
    </source>
</evidence>
<keyword evidence="4" id="KW-1185">Reference proteome</keyword>
<sequence>MDKKYEEFDLEDEMKRLNSSKELKIDDNAKKKVVKVVTKKESVSSGVKNPDIDKLRESNGAPSDFDYDISDPALENSIKTLEQSNIINFLGGKDFIVIDSLYDKPITEIRKVVEGLGTNHTIAVTMKKTELIFLLVKILTEHNINVLFTGVLDVLSDGYGFLRTASNSYLSGGNDVYVSPSQIRLFNLRTGDILYGQIRSPRDGERFLQ</sequence>
<dbReference type="SUPFAM" id="SSF50249">
    <property type="entry name" value="Nucleic acid-binding proteins"/>
    <property type="match status" value="1"/>
</dbReference>
<organism evidence="3 4">
    <name type="scientific">Borrelia nietonii YOR</name>
    <dbReference type="NCBI Taxonomy" id="1293576"/>
    <lineage>
        <taxon>Bacteria</taxon>
        <taxon>Pseudomonadati</taxon>
        <taxon>Spirochaetota</taxon>
        <taxon>Spirochaetia</taxon>
        <taxon>Spirochaetales</taxon>
        <taxon>Borreliaceae</taxon>
        <taxon>Borrelia</taxon>
        <taxon>Borrelia nietonii</taxon>
    </lineage>
</organism>
<dbReference type="PROSITE" id="PS51856">
    <property type="entry name" value="RHO_RNA_BD"/>
    <property type="match status" value="1"/>
</dbReference>
<dbReference type="InterPro" id="IPR004665">
    <property type="entry name" value="Term_rho"/>
</dbReference>
<dbReference type="PANTHER" id="PTHR46425:SF1">
    <property type="entry name" value="TRANSCRIPTION TERMINATION FACTOR RHO"/>
    <property type="match status" value="1"/>
</dbReference>
<dbReference type="PANTHER" id="PTHR46425">
    <property type="entry name" value="TRANSCRIPTION TERMINATION FACTOR RHO"/>
    <property type="match status" value="1"/>
</dbReference>
<reference evidence="3" key="1">
    <citation type="submission" date="2013-02" db="EMBL/GenBank/DDBJ databases">
        <title>Comparative genomics of Borrelia species.</title>
        <authorList>
            <person name="Schwan T.G."/>
            <person name="Raffel S.J."/>
            <person name="Porcella S.F."/>
        </authorList>
    </citation>
    <scope>NUCLEOTIDE SEQUENCE [LARGE SCALE GENOMIC DNA]</scope>
    <source>
        <strain evidence="3">YOR</strain>
    </source>
</reference>
<gene>
    <name evidence="3" type="ORF">BHY_0245</name>
</gene>
<dbReference type="Gene3D" id="2.40.50.140">
    <property type="entry name" value="Nucleic acid-binding proteins"/>
    <property type="match status" value="1"/>
</dbReference>
<dbReference type="Pfam" id="PF07497">
    <property type="entry name" value="Rho_RNA_bind"/>
    <property type="match status" value="1"/>
</dbReference>
<dbReference type="InterPro" id="IPR011129">
    <property type="entry name" value="CSD"/>
</dbReference>
<accession>A0ABN4C387</accession>
<proteinExistence type="inferred from homology"/>
<feature type="domain" description="Rho RNA-BD" evidence="2">
    <location>
        <begin position="145"/>
        <end position="209"/>
    </location>
</feature>
<dbReference type="CDD" id="cd04459">
    <property type="entry name" value="Rho_CSD"/>
    <property type="match status" value="1"/>
</dbReference>
<evidence type="ECO:0000313" key="4">
    <source>
        <dbReference type="Proteomes" id="UP000019269"/>
    </source>
</evidence>
<name>A0ABN4C387_9SPIR</name>
<evidence type="ECO:0000256" key="1">
    <source>
        <dbReference type="PROSITE-ProRule" id="PRU01203"/>
    </source>
</evidence>
<dbReference type="InterPro" id="IPR011113">
    <property type="entry name" value="Rho_RNA-bd"/>
</dbReference>
<dbReference type="InterPro" id="IPR012340">
    <property type="entry name" value="NA-bd_OB-fold"/>
</dbReference>